<organism evidence="2 3">
    <name type="scientific">Smittium culicis</name>
    <dbReference type="NCBI Taxonomy" id="133412"/>
    <lineage>
        <taxon>Eukaryota</taxon>
        <taxon>Fungi</taxon>
        <taxon>Fungi incertae sedis</taxon>
        <taxon>Zoopagomycota</taxon>
        <taxon>Kickxellomycotina</taxon>
        <taxon>Harpellomycetes</taxon>
        <taxon>Harpellales</taxon>
        <taxon>Legeriomycetaceae</taxon>
        <taxon>Smittium</taxon>
    </lineage>
</organism>
<keyword evidence="3" id="KW-1185">Reference proteome</keyword>
<dbReference type="AlphaFoldDB" id="A0A1R1XZA9"/>
<sequence>MVSKPNKKSPKNNSNASPNSKKLSKTNSQQKISSFFRTKSSSSPLNSSTIREMIIPNRNASHKIPSSNPKSSDLLSFENSINISTKDIPPNLLQTAPSILPTYSRLSSQKNSNSPSSLPLKKFTHYNPQNLNSDKFKNPIRSYSYVNTINFFNPKKHNLKKAISNDGFSIFSAPKAPKTIEKQSPDPLPPIQPQKSIKSPKSNLVWVDITKKTSKLSFDALNPKDKNDLVLCDSYINIPLPNTTPSPTSPKPPDQSDIEDELLHSSVSILKTFNLDDKKSDTVSNGKVLPPKTSNSKKNFLLNTYLSDSDSDGELDIFSNLPTNKSSSSTHLPSFNSGFLDGSANNRKTLAGILSRHKKRKKQLDIFNDLSTNLDISSSDEFQSDYNSDSQNHPVSKLPHHIFSNSEKFSTDISSSNENNSSDQSTSPIKKKSKSKYLKRAMLIFSEHFKNSNSNVFNFNFLKGFPTFNYNESNSPDIDHILSSATNTLSRSSIFTNAYLGNPIDNKISTNLLFFILFSNRFNMVSSFQISEAIKILKLHCSIVKDLPESDIFSPSQLFNTLSIVGLKYNDFGYANFINNGNSSIDLDQNTLNVDNLTTFPSNQIVVILELYALSFQSFLKFRIINLNKDIEFLNSSSSPKSPKSKKFKRKIAEYNNSILDKNTISHLLNSLMTILNVLMDPQMTHKLHRLQNVLLSFVECIPEIFWSEISISWASLIIKSCKHLDTKYKLLLISERIPSFGKLAFLKAKLAFAYLSEQDSPNKLFINYPDILNSLRIYKSSDMNTLLLVYLNKIKDILLNSKYFSSAPLKSSIINSPTDKSNSVYKTHNDNHNININNNHNHTDNVKANLTSSDNNKGISSISNINNHPADTIPGSPHFELFFGIKLITILLSPNLFMPFIEYSQNISAPPSPTLKGFDSIFTASGSSKSTHSGNHTPMSHLAQKTITSNHLASESVAPIGYSYLGVMNPIHSRLLALYRKLGSMKPNDACLSDIKDSLNLVCVWLSMTWLHKDKFNPVYSSPK</sequence>
<accession>A0A1R1XZA9</accession>
<feature type="compositionally biased region" description="Low complexity" evidence="1">
    <location>
        <begin position="33"/>
        <end position="48"/>
    </location>
</feature>
<protein>
    <submittedName>
        <fullName evidence="2">Uncharacterized protein</fullName>
    </submittedName>
</protein>
<dbReference type="Proteomes" id="UP000187283">
    <property type="component" value="Unassembled WGS sequence"/>
</dbReference>
<name>A0A1R1XZA9_9FUNG</name>
<proteinExistence type="predicted"/>
<dbReference type="OrthoDB" id="5646646at2759"/>
<evidence type="ECO:0000256" key="1">
    <source>
        <dbReference type="SAM" id="MobiDB-lite"/>
    </source>
</evidence>
<feature type="compositionally biased region" description="Low complexity" evidence="1">
    <location>
        <begin position="411"/>
        <end position="427"/>
    </location>
</feature>
<dbReference type="EMBL" id="LSSN01001350">
    <property type="protein sequence ID" value="OMJ19990.1"/>
    <property type="molecule type" value="Genomic_DNA"/>
</dbReference>
<feature type="region of interest" description="Disordered" evidence="1">
    <location>
        <begin position="409"/>
        <end position="433"/>
    </location>
</feature>
<feature type="compositionally biased region" description="Low complexity" evidence="1">
    <location>
        <begin position="11"/>
        <end position="21"/>
    </location>
</feature>
<evidence type="ECO:0000313" key="2">
    <source>
        <dbReference type="EMBL" id="OMJ19990.1"/>
    </source>
</evidence>
<feature type="region of interest" description="Disordered" evidence="1">
    <location>
        <begin position="178"/>
        <end position="199"/>
    </location>
</feature>
<comment type="caution">
    <text evidence="2">The sequence shown here is derived from an EMBL/GenBank/DDBJ whole genome shotgun (WGS) entry which is preliminary data.</text>
</comment>
<feature type="region of interest" description="Disordered" evidence="1">
    <location>
        <begin position="1"/>
        <end position="48"/>
    </location>
</feature>
<evidence type="ECO:0000313" key="3">
    <source>
        <dbReference type="Proteomes" id="UP000187283"/>
    </source>
</evidence>
<feature type="compositionally biased region" description="Basic residues" evidence="1">
    <location>
        <begin position="1"/>
        <end position="10"/>
    </location>
</feature>
<reference evidence="2 3" key="1">
    <citation type="submission" date="2017-01" db="EMBL/GenBank/DDBJ databases">
        <authorList>
            <person name="Mah S.A."/>
            <person name="Swanson W.J."/>
            <person name="Moy G.W."/>
            <person name="Vacquier V.D."/>
        </authorList>
    </citation>
    <scope>NUCLEOTIDE SEQUENCE [LARGE SCALE GENOMIC DNA]</scope>
    <source>
        <strain evidence="2 3">GSMNP</strain>
    </source>
</reference>
<gene>
    <name evidence="2" type="ORF">AYI70_g4389</name>
</gene>